<reference evidence="2" key="1">
    <citation type="submission" date="2013-12" db="EMBL/GenBank/DDBJ databases">
        <title>The Genome Sequence of Aphanomyces astaci APO3.</title>
        <authorList>
            <consortium name="The Broad Institute Genomics Platform"/>
            <person name="Russ C."/>
            <person name="Tyler B."/>
            <person name="van West P."/>
            <person name="Dieguez-Uribeondo J."/>
            <person name="Young S.K."/>
            <person name="Zeng Q."/>
            <person name="Gargeya S."/>
            <person name="Fitzgerald M."/>
            <person name="Abouelleil A."/>
            <person name="Alvarado L."/>
            <person name="Chapman S.B."/>
            <person name="Gainer-Dewar J."/>
            <person name="Goldberg J."/>
            <person name="Griggs A."/>
            <person name="Gujja S."/>
            <person name="Hansen M."/>
            <person name="Howarth C."/>
            <person name="Imamovic A."/>
            <person name="Ireland A."/>
            <person name="Larimer J."/>
            <person name="McCowan C."/>
            <person name="Murphy C."/>
            <person name="Pearson M."/>
            <person name="Poon T.W."/>
            <person name="Priest M."/>
            <person name="Roberts A."/>
            <person name="Saif S."/>
            <person name="Shea T."/>
            <person name="Sykes S."/>
            <person name="Wortman J."/>
            <person name="Nusbaum C."/>
            <person name="Birren B."/>
        </authorList>
    </citation>
    <scope>NUCLEOTIDE SEQUENCE [LARGE SCALE GENOMIC DNA]</scope>
    <source>
        <strain evidence="2">APO3</strain>
    </source>
</reference>
<feature type="region of interest" description="Disordered" evidence="1">
    <location>
        <begin position="115"/>
        <end position="226"/>
    </location>
</feature>
<dbReference type="VEuPathDB" id="FungiDB:H257_01069"/>
<evidence type="ECO:0000256" key="1">
    <source>
        <dbReference type="SAM" id="MobiDB-lite"/>
    </source>
</evidence>
<organism evidence="2">
    <name type="scientific">Aphanomyces astaci</name>
    <name type="common">Crayfish plague agent</name>
    <dbReference type="NCBI Taxonomy" id="112090"/>
    <lineage>
        <taxon>Eukaryota</taxon>
        <taxon>Sar</taxon>
        <taxon>Stramenopiles</taxon>
        <taxon>Oomycota</taxon>
        <taxon>Saprolegniomycetes</taxon>
        <taxon>Saprolegniales</taxon>
        <taxon>Verrucalvaceae</taxon>
        <taxon>Aphanomyces</taxon>
    </lineage>
</organism>
<dbReference type="GeneID" id="20803065"/>
<gene>
    <name evidence="2" type="ORF">H257_01069</name>
</gene>
<sequence length="226" mass="25066">MELECDDRAKRGTSRAERLAMLEFLRIPHNFALMTGQASKGKSAKGGQRLTKAHGHALMAEYVNMIVRDSTRTWTTQDAKSRYDAYVSSYKKALRWCGPNNSGRGLTQKDYKRIDEPGDFDESFVSDYKPNSNTEAVDDTEPRMDNDPDDPDNDEYWADNDAHDSGHYAAQATGPLADINVHAPDAPCSAPGKQPWTGNPHDHHTPPARKITVASGQRHGHKADSS</sequence>
<dbReference type="AlphaFoldDB" id="W4H8V1"/>
<dbReference type="EMBL" id="KI913115">
    <property type="protein sequence ID" value="ETV87528.1"/>
    <property type="molecule type" value="Genomic_DNA"/>
</dbReference>
<accession>W4H8V1</accession>
<name>W4H8V1_APHAT</name>
<proteinExistence type="predicted"/>
<dbReference type="RefSeq" id="XP_009822391.1">
    <property type="nucleotide sequence ID" value="XM_009824089.1"/>
</dbReference>
<evidence type="ECO:0000313" key="2">
    <source>
        <dbReference type="EMBL" id="ETV87528.1"/>
    </source>
</evidence>
<feature type="compositionally biased region" description="Acidic residues" evidence="1">
    <location>
        <begin position="147"/>
        <end position="158"/>
    </location>
</feature>
<protein>
    <submittedName>
        <fullName evidence="2">Uncharacterized protein</fullName>
    </submittedName>
</protein>